<dbReference type="InterPro" id="IPR018000">
    <property type="entry name" value="Neurotransmitter_ion_chnl_CS"/>
</dbReference>
<keyword evidence="3 11" id="KW-0813">Transport</keyword>
<feature type="transmembrane region" description="Helical" evidence="11">
    <location>
        <begin position="402"/>
        <end position="423"/>
    </location>
</feature>
<dbReference type="OrthoDB" id="6346517at2759"/>
<feature type="transmembrane region" description="Helical" evidence="11">
    <location>
        <begin position="320"/>
        <end position="342"/>
    </location>
</feature>
<evidence type="ECO:0000256" key="7">
    <source>
        <dbReference type="ARBA" id="ARBA00022989"/>
    </source>
</evidence>
<dbReference type="Proteomes" id="UP000198287">
    <property type="component" value="Unassembled WGS sequence"/>
</dbReference>
<feature type="compositionally biased region" description="Polar residues" evidence="12">
    <location>
        <begin position="657"/>
        <end position="666"/>
    </location>
</feature>
<dbReference type="InterPro" id="IPR038050">
    <property type="entry name" value="Neuro_actylchol_rec"/>
</dbReference>
<evidence type="ECO:0000256" key="11">
    <source>
        <dbReference type="RuleBase" id="RU000687"/>
    </source>
</evidence>
<dbReference type="InterPro" id="IPR036719">
    <property type="entry name" value="Neuro-gated_channel_TM_sf"/>
</dbReference>
<evidence type="ECO:0000256" key="10">
    <source>
        <dbReference type="ARBA" id="ARBA00023303"/>
    </source>
</evidence>
<evidence type="ECO:0000256" key="9">
    <source>
        <dbReference type="ARBA" id="ARBA00023136"/>
    </source>
</evidence>
<evidence type="ECO:0000256" key="4">
    <source>
        <dbReference type="ARBA" id="ARBA00022475"/>
    </source>
</evidence>
<evidence type="ECO:0000313" key="16">
    <source>
        <dbReference type="Proteomes" id="UP000198287"/>
    </source>
</evidence>
<proteinExistence type="inferred from homology"/>
<dbReference type="GO" id="GO:0005230">
    <property type="term" value="F:extracellular ligand-gated monoatomic ion channel activity"/>
    <property type="evidence" value="ECO:0007669"/>
    <property type="project" value="InterPro"/>
</dbReference>
<evidence type="ECO:0000259" key="14">
    <source>
        <dbReference type="Pfam" id="PF02932"/>
    </source>
</evidence>
<dbReference type="Gene3D" id="2.70.170.10">
    <property type="entry name" value="Neurotransmitter-gated ion-channel ligand-binding domain"/>
    <property type="match status" value="1"/>
</dbReference>
<keyword evidence="15" id="KW-0675">Receptor</keyword>
<keyword evidence="4" id="KW-1003">Cell membrane</keyword>
<evidence type="ECO:0000256" key="3">
    <source>
        <dbReference type="ARBA" id="ARBA00022448"/>
    </source>
</evidence>
<evidence type="ECO:0000256" key="5">
    <source>
        <dbReference type="ARBA" id="ARBA00022692"/>
    </source>
</evidence>
<dbReference type="GO" id="GO:0005886">
    <property type="term" value="C:plasma membrane"/>
    <property type="evidence" value="ECO:0007669"/>
    <property type="project" value="UniProtKB-SubCell"/>
</dbReference>
<dbReference type="PRINTS" id="PR00252">
    <property type="entry name" value="NRIONCHANNEL"/>
</dbReference>
<dbReference type="GO" id="GO:0005254">
    <property type="term" value="F:chloride channel activity"/>
    <property type="evidence" value="ECO:0007669"/>
    <property type="project" value="UniProtKB-ARBA"/>
</dbReference>
<organism evidence="15 16">
    <name type="scientific">Folsomia candida</name>
    <name type="common">Springtail</name>
    <dbReference type="NCBI Taxonomy" id="158441"/>
    <lineage>
        <taxon>Eukaryota</taxon>
        <taxon>Metazoa</taxon>
        <taxon>Ecdysozoa</taxon>
        <taxon>Arthropoda</taxon>
        <taxon>Hexapoda</taxon>
        <taxon>Collembola</taxon>
        <taxon>Entomobryomorpha</taxon>
        <taxon>Isotomoidea</taxon>
        <taxon>Isotomidae</taxon>
        <taxon>Proisotominae</taxon>
        <taxon>Folsomia</taxon>
    </lineage>
</organism>
<evidence type="ECO:0000256" key="2">
    <source>
        <dbReference type="ARBA" id="ARBA00004236"/>
    </source>
</evidence>
<feature type="compositionally biased region" description="Acidic residues" evidence="12">
    <location>
        <begin position="611"/>
        <end position="629"/>
    </location>
</feature>
<comment type="subcellular location">
    <subcellularLocation>
        <location evidence="2">Cell membrane</location>
    </subcellularLocation>
    <subcellularLocation>
        <location evidence="1">Membrane</location>
        <topology evidence="1">Multi-pass membrane protein</topology>
    </subcellularLocation>
</comment>
<evidence type="ECO:0000259" key="13">
    <source>
        <dbReference type="Pfam" id="PF02931"/>
    </source>
</evidence>
<keyword evidence="9 11" id="KW-0472">Membrane</keyword>
<keyword evidence="8 11" id="KW-0406">Ion transport</keyword>
<evidence type="ECO:0000256" key="6">
    <source>
        <dbReference type="ARBA" id="ARBA00022729"/>
    </source>
</evidence>
<keyword evidence="10 11" id="KW-0407">Ion channel</keyword>
<dbReference type="Pfam" id="PF02932">
    <property type="entry name" value="Neur_chan_memb"/>
    <property type="match status" value="1"/>
</dbReference>
<sequence>MSSKFLNFSILCFSTVPFVISNHIENLVGGNRVRRDTDFNQNNNRLIPDEYDVNEPPPTLDGSVVYVNVSVLVLDIRDIDEMHEYISMEYKLKLFWQDLRLQNLTKPEEGFTVLSLTVLKEIWKPDIYIEHVKSIESPEILTKPASLRLYPDGRLRYSARMTVTVACPMNFKYYPADTQLCDIDMQTYGYQTHQLRLEWDKTNGYEYAARLSDMVYVSNFELDMLGDNKFALHSTSGPQGQVSQYSGLRFTIVLRRNISYHLLQTYLPSIIYMLVSWLSFILPLESASERMGYCVTCLFTLTSTFSAVRQSTPIVSYGKILDIWMIMCIFFVFLTLVQHAIISKVRRTKIRVKMSRANAKKRRNCGENETSFTTSDAVTKSNDNGKKTHTTIYQKIAKKANLYLSLIIPLLFLIFNIGYWSVIIYVKIMSMRRRLFPIAFLAVFTTYFATPSLATDSLGRVNFITKLPFALFLVVKESQTANVWIPESPPPEKDRDGSVTDEYAEVSTVFAKPEAKLVQTDSLPSEQAVPWTSLKQEWELYKKFHENKNRRQSGAENSDEEQSAEEEEEEEDEEPKLPQAFYGQQNSDDDEKDFLQKQQNVYKKKKKVVEETSDEEDEEGDEEEEEDGGAEYSDIQGLENLSHDEKQAIIDKIFTDAQKQYDNPSTDVVVPADKVEEDSEEDEVQADIETKKKGEEQNDDDGHGKKDKKKKKKKKKKKGKKKGGGGWGWKKPIVIPIEAPKDEGWGWKKHDGLLEQLVKGSTWERVLSYYHSQNDNKGESGWGWGSEKEKPDLATSLHTGGEKLITKLFKGSFWDRAFQTYSQYKKNNYGKPTKEYEGDVPLTIDW</sequence>
<evidence type="ECO:0000256" key="12">
    <source>
        <dbReference type="SAM" id="MobiDB-lite"/>
    </source>
</evidence>
<feature type="compositionally biased region" description="Acidic residues" evidence="12">
    <location>
        <begin position="675"/>
        <end position="686"/>
    </location>
</feature>
<dbReference type="GO" id="GO:0004888">
    <property type="term" value="F:transmembrane signaling receptor activity"/>
    <property type="evidence" value="ECO:0007669"/>
    <property type="project" value="InterPro"/>
</dbReference>
<dbReference type="AlphaFoldDB" id="A0A226EUH2"/>
<feature type="chain" id="PRO_5022263442" evidence="11">
    <location>
        <begin position="22"/>
        <end position="846"/>
    </location>
</feature>
<feature type="region of interest" description="Disordered" evidence="12">
    <location>
        <begin position="656"/>
        <end position="731"/>
    </location>
</feature>
<evidence type="ECO:0000256" key="1">
    <source>
        <dbReference type="ARBA" id="ARBA00004141"/>
    </source>
</evidence>
<gene>
    <name evidence="15" type="ORF">Fcan01_05592</name>
</gene>
<dbReference type="Pfam" id="PF02931">
    <property type="entry name" value="Neur_chan_LBD"/>
    <property type="match status" value="1"/>
</dbReference>
<reference evidence="15 16" key="1">
    <citation type="submission" date="2015-12" db="EMBL/GenBank/DDBJ databases">
        <title>The genome of Folsomia candida.</title>
        <authorList>
            <person name="Faddeeva A."/>
            <person name="Derks M.F."/>
            <person name="Anvar Y."/>
            <person name="Smit S."/>
            <person name="Van Straalen N."/>
            <person name="Roelofs D."/>
        </authorList>
    </citation>
    <scope>NUCLEOTIDE SEQUENCE [LARGE SCALE GENOMIC DNA]</scope>
    <source>
        <strain evidence="15 16">VU population</strain>
        <tissue evidence="15">Whole body</tissue>
    </source>
</reference>
<dbReference type="InterPro" id="IPR006201">
    <property type="entry name" value="Neur_channel"/>
</dbReference>
<dbReference type="PANTHER" id="PTHR18945">
    <property type="entry name" value="NEUROTRANSMITTER GATED ION CHANNEL"/>
    <property type="match status" value="1"/>
</dbReference>
<keyword evidence="7 11" id="KW-1133">Transmembrane helix</keyword>
<feature type="compositionally biased region" description="Basic and acidic residues" evidence="12">
    <location>
        <begin position="688"/>
        <end position="704"/>
    </location>
</feature>
<comment type="similarity">
    <text evidence="11">Belongs to the ligand-gated ion channel (TC 1.A.9) family.</text>
</comment>
<keyword evidence="6 11" id="KW-0732">Signal</keyword>
<dbReference type="InterPro" id="IPR006028">
    <property type="entry name" value="GABAA/Glycine_rcpt"/>
</dbReference>
<name>A0A226EUH2_FOLCA</name>
<dbReference type="CDD" id="cd19049">
    <property type="entry name" value="LGIC_TM_anion"/>
    <property type="match status" value="1"/>
</dbReference>
<dbReference type="SUPFAM" id="SSF63712">
    <property type="entry name" value="Nicotinic receptor ligand binding domain-like"/>
    <property type="match status" value="1"/>
</dbReference>
<feature type="domain" description="Neurotransmitter-gated ion-channel ligand-binding" evidence="13">
    <location>
        <begin position="49"/>
        <end position="257"/>
    </location>
</feature>
<dbReference type="SUPFAM" id="SSF90112">
    <property type="entry name" value="Neurotransmitter-gated ion-channel transmembrane pore"/>
    <property type="match status" value="1"/>
</dbReference>
<dbReference type="InterPro" id="IPR036734">
    <property type="entry name" value="Neur_chan_lig-bd_sf"/>
</dbReference>
<comment type="caution">
    <text evidence="15">The sequence shown here is derived from an EMBL/GenBank/DDBJ whole genome shotgun (WGS) entry which is preliminary data.</text>
</comment>
<evidence type="ECO:0000256" key="8">
    <source>
        <dbReference type="ARBA" id="ARBA00023065"/>
    </source>
</evidence>
<keyword evidence="5 11" id="KW-0812">Transmembrane</keyword>
<dbReference type="STRING" id="158441.A0A226EUH2"/>
<feature type="compositionally biased region" description="Basic residues" evidence="12">
    <location>
        <begin position="705"/>
        <end position="723"/>
    </location>
</feature>
<feature type="region of interest" description="Disordered" evidence="12">
    <location>
        <begin position="549"/>
        <end position="643"/>
    </location>
</feature>
<feature type="transmembrane region" description="Helical" evidence="11">
    <location>
        <begin position="265"/>
        <end position="284"/>
    </location>
</feature>
<dbReference type="InterPro" id="IPR006029">
    <property type="entry name" value="Neurotrans-gated_channel_TM"/>
</dbReference>
<dbReference type="PRINTS" id="PR00253">
    <property type="entry name" value="GABAARECEPTR"/>
</dbReference>
<dbReference type="PROSITE" id="PS00236">
    <property type="entry name" value="NEUROTR_ION_CHANNEL"/>
    <property type="match status" value="1"/>
</dbReference>
<dbReference type="EMBL" id="LNIX01000002">
    <property type="protein sequence ID" value="OXA61169.1"/>
    <property type="molecule type" value="Genomic_DNA"/>
</dbReference>
<feature type="compositionally biased region" description="Acidic residues" evidence="12">
    <location>
        <begin position="557"/>
        <end position="574"/>
    </location>
</feature>
<feature type="domain" description="Neurotransmitter-gated ion-channel transmembrane" evidence="14">
    <location>
        <begin position="265"/>
        <end position="368"/>
    </location>
</feature>
<dbReference type="GO" id="GO:0099095">
    <property type="term" value="F:ligand-gated monoatomic anion channel activity"/>
    <property type="evidence" value="ECO:0007669"/>
    <property type="project" value="UniProtKB-ARBA"/>
</dbReference>
<feature type="signal peptide" evidence="11">
    <location>
        <begin position="1"/>
        <end position="21"/>
    </location>
</feature>
<dbReference type="InterPro" id="IPR006202">
    <property type="entry name" value="Neur_chan_lig-bd"/>
</dbReference>
<dbReference type="Gene3D" id="1.20.58.390">
    <property type="entry name" value="Neurotransmitter-gated ion-channel transmembrane domain"/>
    <property type="match status" value="1"/>
</dbReference>
<keyword evidence="16" id="KW-1185">Reference proteome</keyword>
<feature type="transmembrane region" description="Helical" evidence="11">
    <location>
        <begin position="290"/>
        <end position="308"/>
    </location>
</feature>
<evidence type="ECO:0000313" key="15">
    <source>
        <dbReference type="EMBL" id="OXA61169.1"/>
    </source>
</evidence>
<accession>A0A226EUH2</accession>
<protein>
    <submittedName>
        <fullName evidence="15">Glycine receptor subunit alphaZ1</fullName>
    </submittedName>
</protein>